<dbReference type="EMBL" id="JAGYPN010000001">
    <property type="protein sequence ID" value="MBS4222676.1"/>
    <property type="molecule type" value="Genomic_DNA"/>
</dbReference>
<reference evidence="3 4" key="1">
    <citation type="submission" date="2021-05" db="EMBL/GenBank/DDBJ databases">
        <title>Novel Bacillus species.</title>
        <authorList>
            <person name="Liu G."/>
        </authorList>
    </citation>
    <scope>NUCLEOTIDE SEQUENCE [LARGE SCALE GENOMIC DNA]</scope>
    <source>
        <strain evidence="3 4">FJAT-49682</strain>
    </source>
</reference>
<feature type="region of interest" description="Disordered" evidence="1">
    <location>
        <begin position="31"/>
        <end position="51"/>
    </location>
</feature>
<dbReference type="PROSITE" id="PS51257">
    <property type="entry name" value="PROKAR_LIPOPROTEIN"/>
    <property type="match status" value="1"/>
</dbReference>
<comment type="caution">
    <text evidence="3">The sequence shown here is derived from an EMBL/GenBank/DDBJ whole genome shotgun (WGS) entry which is preliminary data.</text>
</comment>
<dbReference type="Proteomes" id="UP000676456">
    <property type="component" value="Unassembled WGS sequence"/>
</dbReference>
<organism evidence="3 4">
    <name type="scientific">Lederbergia citrea</name>
    <dbReference type="NCBI Taxonomy" id="2833581"/>
    <lineage>
        <taxon>Bacteria</taxon>
        <taxon>Bacillati</taxon>
        <taxon>Bacillota</taxon>
        <taxon>Bacilli</taxon>
        <taxon>Bacillales</taxon>
        <taxon>Bacillaceae</taxon>
        <taxon>Lederbergia</taxon>
    </lineage>
</organism>
<feature type="domain" description="Glucose/Sorbosone dehydrogenase" evidence="2">
    <location>
        <begin position="59"/>
        <end position="350"/>
    </location>
</feature>
<dbReference type="AlphaFoldDB" id="A0A942Z599"/>
<name>A0A942Z599_9BACI</name>
<protein>
    <submittedName>
        <fullName evidence="3">PQQ-dependent sugar dehydrogenase</fullName>
    </submittedName>
</protein>
<keyword evidence="4" id="KW-1185">Reference proteome</keyword>
<evidence type="ECO:0000313" key="4">
    <source>
        <dbReference type="Proteomes" id="UP000676456"/>
    </source>
</evidence>
<dbReference type="InterPro" id="IPR012938">
    <property type="entry name" value="Glc/Sorbosone_DH"/>
</dbReference>
<dbReference type="PANTHER" id="PTHR19328:SF13">
    <property type="entry name" value="HIPL1 PROTEIN"/>
    <property type="match status" value="1"/>
</dbReference>
<dbReference type="InterPro" id="IPR011041">
    <property type="entry name" value="Quinoprot_gluc/sorb_DH_b-prop"/>
</dbReference>
<evidence type="ECO:0000256" key="1">
    <source>
        <dbReference type="SAM" id="MobiDB-lite"/>
    </source>
</evidence>
<dbReference type="Gene3D" id="2.120.10.30">
    <property type="entry name" value="TolB, C-terminal domain"/>
    <property type="match status" value="1"/>
</dbReference>
<evidence type="ECO:0000313" key="3">
    <source>
        <dbReference type="EMBL" id="MBS4222676.1"/>
    </source>
</evidence>
<dbReference type="SUPFAM" id="SSF50952">
    <property type="entry name" value="Soluble quinoprotein glucose dehydrogenase"/>
    <property type="match status" value="1"/>
</dbReference>
<dbReference type="RefSeq" id="WP_213097608.1">
    <property type="nucleotide sequence ID" value="NZ_JAGYPN010000001.1"/>
</dbReference>
<dbReference type="PANTHER" id="PTHR19328">
    <property type="entry name" value="HEDGEHOG-INTERACTING PROTEIN"/>
    <property type="match status" value="1"/>
</dbReference>
<sequence>MNQCLRRIYSNSLAIIFLVIILTACSGKEGGKEEVSENPTPAEQPASGSGVEEQIVEKLDVPWSITNAGRVFYISERNGTIVSVNKKTGEKIRLPVRFHKKLFTGGEGGLLGIEIIPGKEVEAFAYHTYEENGNVFNRLIRIKKEKDAWIETALLLEGIPGSQIHNGGRIKIGPDGKLYVTAGDASKPESAQKLDHLSGKILRLELDGTIPADNPFPGSFIYSYGHRNPQGLAWNEEGQLFATEHGQSAHDEINKIEPGKNYGWPKIQGDEKKTGMETPIFHTNGDTWAPSGTAYHDGKLYIASLRGEAVRVYDLKIGEVSILSEGNGRIRDVIIEDGALYFVTNNTDGRGTPAENDDRYIKIELK</sequence>
<gene>
    <name evidence="3" type="ORF">KHA91_07875</name>
</gene>
<proteinExistence type="predicted"/>
<accession>A0A942Z599</accession>
<dbReference type="InterPro" id="IPR011042">
    <property type="entry name" value="6-blade_b-propeller_TolB-like"/>
</dbReference>
<evidence type="ECO:0000259" key="2">
    <source>
        <dbReference type="Pfam" id="PF07995"/>
    </source>
</evidence>
<dbReference type="Pfam" id="PF07995">
    <property type="entry name" value="GSDH"/>
    <property type="match status" value="1"/>
</dbReference>